<name>A0AAD5N7G9_PARTN</name>
<accession>A0AAD5N7G9</accession>
<protein>
    <recommendedName>
        <fullName evidence="3">PiggyBac transposable element-derived protein domain-containing protein</fullName>
    </recommendedName>
</protein>
<reference evidence="1" key="1">
    <citation type="submission" date="2021-06" db="EMBL/GenBank/DDBJ databases">
        <title>Parelaphostrongylus tenuis whole genome reference sequence.</title>
        <authorList>
            <person name="Garwood T.J."/>
            <person name="Larsen P.A."/>
            <person name="Fountain-Jones N.M."/>
            <person name="Garbe J.R."/>
            <person name="Macchietto M.G."/>
            <person name="Kania S.A."/>
            <person name="Gerhold R.W."/>
            <person name="Richards J.E."/>
            <person name="Wolf T.M."/>
        </authorList>
    </citation>
    <scope>NUCLEOTIDE SEQUENCE</scope>
    <source>
        <strain evidence="1">MNPRO001-30</strain>
        <tissue evidence="1">Meninges</tissue>
    </source>
</reference>
<sequence length="145" mass="16150">MGTGTHLHAKWSDERFTGALLPHLFGARKITFVTTPANVIDEIVQIVTNDDTMLEFIKKHSSNPITVHKPRNRVAVNNPKPLEIKSKGEVAASAKKYTGAKNVKIVSCKKCGYTSQIQTEHCMRQGHYVTKDKPVKQISNTQRPA</sequence>
<dbReference type="AlphaFoldDB" id="A0AAD5N7G9"/>
<dbReference type="EMBL" id="JAHQIW010004915">
    <property type="protein sequence ID" value="KAJ1364281.1"/>
    <property type="molecule type" value="Genomic_DNA"/>
</dbReference>
<evidence type="ECO:0000313" key="2">
    <source>
        <dbReference type="Proteomes" id="UP001196413"/>
    </source>
</evidence>
<proteinExistence type="predicted"/>
<evidence type="ECO:0008006" key="3">
    <source>
        <dbReference type="Google" id="ProtNLM"/>
    </source>
</evidence>
<keyword evidence="2" id="KW-1185">Reference proteome</keyword>
<organism evidence="1 2">
    <name type="scientific">Parelaphostrongylus tenuis</name>
    <name type="common">Meningeal worm</name>
    <dbReference type="NCBI Taxonomy" id="148309"/>
    <lineage>
        <taxon>Eukaryota</taxon>
        <taxon>Metazoa</taxon>
        <taxon>Ecdysozoa</taxon>
        <taxon>Nematoda</taxon>
        <taxon>Chromadorea</taxon>
        <taxon>Rhabditida</taxon>
        <taxon>Rhabditina</taxon>
        <taxon>Rhabditomorpha</taxon>
        <taxon>Strongyloidea</taxon>
        <taxon>Metastrongylidae</taxon>
        <taxon>Parelaphostrongylus</taxon>
    </lineage>
</organism>
<gene>
    <name evidence="1" type="ORF">KIN20_024340</name>
</gene>
<dbReference type="Proteomes" id="UP001196413">
    <property type="component" value="Unassembled WGS sequence"/>
</dbReference>
<comment type="caution">
    <text evidence="1">The sequence shown here is derived from an EMBL/GenBank/DDBJ whole genome shotgun (WGS) entry which is preliminary data.</text>
</comment>
<evidence type="ECO:0000313" key="1">
    <source>
        <dbReference type="EMBL" id="KAJ1364281.1"/>
    </source>
</evidence>